<reference evidence="1 2" key="1">
    <citation type="submission" date="2012-02" db="EMBL/GenBank/DDBJ databases">
        <title>The Genome Sequence of Bacteroides fragilis CL07T12C05.</title>
        <authorList>
            <consortium name="The Broad Institute Genome Sequencing Platform"/>
            <person name="Earl A."/>
            <person name="Ward D."/>
            <person name="Feldgarden M."/>
            <person name="Gevers D."/>
            <person name="Zitomersky N.L."/>
            <person name="Coyne M.J."/>
            <person name="Comstock L.E."/>
            <person name="Young S.K."/>
            <person name="Zeng Q."/>
            <person name="Gargeya S."/>
            <person name="Fitzgerald M."/>
            <person name="Haas B."/>
            <person name="Abouelleil A."/>
            <person name="Alvarado L."/>
            <person name="Arachchi H.M."/>
            <person name="Berlin A."/>
            <person name="Chapman S.B."/>
            <person name="Gearin G."/>
            <person name="Goldberg J."/>
            <person name="Griggs A."/>
            <person name="Gujja S."/>
            <person name="Hansen M."/>
            <person name="Heiman D."/>
            <person name="Howarth C."/>
            <person name="Larimer J."/>
            <person name="Lui A."/>
            <person name="MacDonald P.J.P."/>
            <person name="McCowen C."/>
            <person name="Montmayeur A."/>
            <person name="Murphy C."/>
            <person name="Neiman D."/>
            <person name="Pearson M."/>
            <person name="Priest M."/>
            <person name="Roberts A."/>
            <person name="Saif S."/>
            <person name="Shea T."/>
            <person name="Sisk P."/>
            <person name="Stolte C."/>
            <person name="Sykes S."/>
            <person name="Wortman J."/>
            <person name="Nusbaum C."/>
            <person name="Birren B."/>
        </authorList>
    </citation>
    <scope>NUCLEOTIDE SEQUENCE [LARGE SCALE GENOMIC DNA]</scope>
    <source>
        <strain evidence="1 2">CL07T12C05</strain>
    </source>
</reference>
<dbReference type="EMBL" id="AGXN01000012">
    <property type="protein sequence ID" value="EIY96380.1"/>
    <property type="molecule type" value="Genomic_DNA"/>
</dbReference>
<proteinExistence type="predicted"/>
<dbReference type="AlphaFoldDB" id="A0A0E2AR66"/>
<evidence type="ECO:0000313" key="1">
    <source>
        <dbReference type="EMBL" id="EIY96380.1"/>
    </source>
</evidence>
<comment type="caution">
    <text evidence="1">The sequence shown here is derived from an EMBL/GenBank/DDBJ whole genome shotgun (WGS) entry which is preliminary data.</text>
</comment>
<organism evidence="1 2">
    <name type="scientific">Bacteroides fragilis CL07T12C05</name>
    <dbReference type="NCBI Taxonomy" id="997883"/>
    <lineage>
        <taxon>Bacteria</taxon>
        <taxon>Pseudomonadati</taxon>
        <taxon>Bacteroidota</taxon>
        <taxon>Bacteroidia</taxon>
        <taxon>Bacteroidales</taxon>
        <taxon>Bacteroidaceae</taxon>
        <taxon>Bacteroides</taxon>
    </lineage>
</organism>
<gene>
    <name evidence="1" type="ORF">HMPREF1056_02268</name>
</gene>
<dbReference type="HOGENOM" id="CLU_3324439_0_0_10"/>
<name>A0A0E2AR66_BACFG</name>
<dbReference type="Proteomes" id="UP000003879">
    <property type="component" value="Unassembled WGS sequence"/>
</dbReference>
<sequence length="38" mass="4428">MKSGLRIFATNCSIIYGVRFFNVSFIPYYTVKQQVHKA</sequence>
<evidence type="ECO:0000313" key="2">
    <source>
        <dbReference type="Proteomes" id="UP000003879"/>
    </source>
</evidence>
<accession>A0A0E2AR66</accession>
<protein>
    <submittedName>
        <fullName evidence="1">Uncharacterized protein</fullName>
    </submittedName>
</protein>